<feature type="compositionally biased region" description="Low complexity" evidence="1">
    <location>
        <begin position="70"/>
        <end position="86"/>
    </location>
</feature>
<evidence type="ECO:0000256" key="1">
    <source>
        <dbReference type="SAM" id="MobiDB-lite"/>
    </source>
</evidence>
<name>A0A7M2T2K3_STRCW</name>
<gene>
    <name evidence="3" type="ORF">IPT68_17670</name>
</gene>
<proteinExistence type="predicted"/>
<dbReference type="EMBL" id="CP063374">
    <property type="protein sequence ID" value="QOV41751.1"/>
    <property type="molecule type" value="Genomic_DNA"/>
</dbReference>
<dbReference type="AlphaFoldDB" id="A0A7M2T2K3"/>
<dbReference type="SUPFAM" id="SSF51735">
    <property type="entry name" value="NAD(P)-binding Rossmann-fold domains"/>
    <property type="match status" value="1"/>
</dbReference>
<feature type="compositionally biased region" description="Low complexity" evidence="1">
    <location>
        <begin position="94"/>
        <end position="108"/>
    </location>
</feature>
<dbReference type="InterPro" id="IPR001509">
    <property type="entry name" value="Epimerase_deHydtase"/>
</dbReference>
<dbReference type="Pfam" id="PF01370">
    <property type="entry name" value="Epimerase"/>
    <property type="match status" value="1"/>
</dbReference>
<protein>
    <submittedName>
        <fullName evidence="3">Sugar nucleotide-binding protein</fullName>
    </submittedName>
</protein>
<evidence type="ECO:0000259" key="2">
    <source>
        <dbReference type="Pfam" id="PF01370"/>
    </source>
</evidence>
<accession>A0A7M2T2K3</accession>
<feature type="region of interest" description="Disordered" evidence="1">
    <location>
        <begin position="67"/>
        <end position="130"/>
    </location>
</feature>
<reference evidence="3 4" key="1">
    <citation type="submission" date="2020-10" db="EMBL/GenBank/DDBJ databases">
        <title>Streptomyces chromofuscus complate genome analysis.</title>
        <authorList>
            <person name="Anwar N."/>
        </authorList>
    </citation>
    <scope>NUCLEOTIDE SEQUENCE [LARGE SCALE GENOMIC DNA]</scope>
    <source>
        <strain evidence="3 4">DSM 40273</strain>
    </source>
</reference>
<dbReference type="KEGG" id="schf:IPT68_17670"/>
<keyword evidence="4" id="KW-1185">Reference proteome</keyword>
<feature type="compositionally biased region" description="Basic residues" evidence="1">
    <location>
        <begin position="120"/>
        <end position="130"/>
    </location>
</feature>
<dbReference type="Gene3D" id="3.40.50.720">
    <property type="entry name" value="NAD(P)-binding Rossmann-like Domain"/>
    <property type="match status" value="1"/>
</dbReference>
<sequence>MAVLIIGGSGFLGTELVRQAAATGHDTAATSASRPGSASGVVWHPLDVRHPACVAGLIADIAPSAVVNASSGQSQRPGSRSQGCRSDAVTPSHRSSASAVAAGRTAVRGRPRVSGAATGRKGRRAVSRCP</sequence>
<feature type="domain" description="NAD-dependent epimerase/dehydratase" evidence="2">
    <location>
        <begin position="3"/>
        <end position="77"/>
    </location>
</feature>
<organism evidence="3 4">
    <name type="scientific">Streptomyces chromofuscus</name>
    <dbReference type="NCBI Taxonomy" id="42881"/>
    <lineage>
        <taxon>Bacteria</taxon>
        <taxon>Bacillati</taxon>
        <taxon>Actinomycetota</taxon>
        <taxon>Actinomycetes</taxon>
        <taxon>Kitasatosporales</taxon>
        <taxon>Streptomycetaceae</taxon>
        <taxon>Streptomyces</taxon>
    </lineage>
</organism>
<dbReference type="RefSeq" id="WP_189696101.1">
    <property type="nucleotide sequence ID" value="NZ_BMTA01000001.1"/>
</dbReference>
<dbReference type="InterPro" id="IPR036291">
    <property type="entry name" value="NAD(P)-bd_dom_sf"/>
</dbReference>
<evidence type="ECO:0000313" key="4">
    <source>
        <dbReference type="Proteomes" id="UP000594008"/>
    </source>
</evidence>
<dbReference type="Proteomes" id="UP000594008">
    <property type="component" value="Chromosome"/>
</dbReference>
<evidence type="ECO:0000313" key="3">
    <source>
        <dbReference type="EMBL" id="QOV41751.1"/>
    </source>
</evidence>